<evidence type="ECO:0000256" key="1">
    <source>
        <dbReference type="SAM" id="MobiDB-lite"/>
    </source>
</evidence>
<protein>
    <submittedName>
        <fullName evidence="2">Uncharacterized protein</fullName>
    </submittedName>
</protein>
<dbReference type="EMBL" id="JABBWK010000019">
    <property type="protein sequence ID" value="KAG1902000.1"/>
    <property type="molecule type" value="Genomic_DNA"/>
</dbReference>
<evidence type="ECO:0000313" key="2">
    <source>
        <dbReference type="EMBL" id="KAG1902000.1"/>
    </source>
</evidence>
<dbReference type="Proteomes" id="UP001195769">
    <property type="component" value="Unassembled WGS sequence"/>
</dbReference>
<gene>
    <name evidence="2" type="ORF">F5891DRAFT_979115</name>
</gene>
<keyword evidence="3" id="KW-1185">Reference proteome</keyword>
<sequence>MMAELNANDEVDINENYHTFHGEEQAGNGMQDQGGGMEEHTGGIEEHAGGIVEHTGNMEQDLEDHDGNIKHAGNVWDQPSQETFTVTPSAIVLWDYAQEIVQDDMEHTQAHPHAPCPVHPPIQMSRCDKCLLALMVEDRREALLRLWRELDEMEHLLGLEHI</sequence>
<dbReference type="RefSeq" id="XP_041227575.1">
    <property type="nucleotide sequence ID" value="XM_041376839.1"/>
</dbReference>
<dbReference type="GeneID" id="64671137"/>
<comment type="caution">
    <text evidence="2">The sequence shown here is derived from an EMBL/GenBank/DDBJ whole genome shotgun (WGS) entry which is preliminary data.</text>
</comment>
<feature type="region of interest" description="Disordered" evidence="1">
    <location>
        <begin position="23"/>
        <end position="43"/>
    </location>
</feature>
<accession>A0AAD4E9D8</accession>
<organism evidence="2 3">
    <name type="scientific">Suillus fuscotomentosus</name>
    <dbReference type="NCBI Taxonomy" id="1912939"/>
    <lineage>
        <taxon>Eukaryota</taxon>
        <taxon>Fungi</taxon>
        <taxon>Dikarya</taxon>
        <taxon>Basidiomycota</taxon>
        <taxon>Agaricomycotina</taxon>
        <taxon>Agaricomycetes</taxon>
        <taxon>Agaricomycetidae</taxon>
        <taxon>Boletales</taxon>
        <taxon>Suillineae</taxon>
        <taxon>Suillaceae</taxon>
        <taxon>Suillus</taxon>
    </lineage>
</organism>
<evidence type="ECO:0000313" key="3">
    <source>
        <dbReference type="Proteomes" id="UP001195769"/>
    </source>
</evidence>
<dbReference type="AlphaFoldDB" id="A0AAD4E9D8"/>
<name>A0AAD4E9D8_9AGAM</name>
<reference evidence="2" key="1">
    <citation type="journal article" date="2020" name="New Phytol.">
        <title>Comparative genomics reveals dynamic genome evolution in host specialist ectomycorrhizal fungi.</title>
        <authorList>
            <person name="Lofgren L.A."/>
            <person name="Nguyen N.H."/>
            <person name="Vilgalys R."/>
            <person name="Ruytinx J."/>
            <person name="Liao H.L."/>
            <person name="Branco S."/>
            <person name="Kuo A."/>
            <person name="LaButti K."/>
            <person name="Lipzen A."/>
            <person name="Andreopoulos W."/>
            <person name="Pangilinan J."/>
            <person name="Riley R."/>
            <person name="Hundley H."/>
            <person name="Na H."/>
            <person name="Barry K."/>
            <person name="Grigoriev I.V."/>
            <person name="Stajich J.E."/>
            <person name="Kennedy P.G."/>
        </authorList>
    </citation>
    <scope>NUCLEOTIDE SEQUENCE</scope>
    <source>
        <strain evidence="2">FC203</strain>
    </source>
</reference>
<proteinExistence type="predicted"/>